<keyword evidence="1" id="KW-1133">Transmembrane helix</keyword>
<feature type="transmembrane region" description="Helical" evidence="1">
    <location>
        <begin position="330"/>
        <end position="348"/>
    </location>
</feature>
<dbReference type="Proteomes" id="UP000631553">
    <property type="component" value="Unassembled WGS sequence"/>
</dbReference>
<feature type="transmembrane region" description="Helical" evidence="1">
    <location>
        <begin position="146"/>
        <end position="165"/>
    </location>
</feature>
<organism evidence="3 4">
    <name type="scientific">Micromonospora purpureochromogenes</name>
    <dbReference type="NCBI Taxonomy" id="47872"/>
    <lineage>
        <taxon>Bacteria</taxon>
        <taxon>Bacillati</taxon>
        <taxon>Actinomycetota</taxon>
        <taxon>Actinomycetes</taxon>
        <taxon>Micromonosporales</taxon>
        <taxon>Micromonosporaceae</taxon>
        <taxon>Micromonospora</taxon>
    </lineage>
</organism>
<feature type="transmembrane region" description="Helical" evidence="1">
    <location>
        <begin position="303"/>
        <end position="323"/>
    </location>
</feature>
<evidence type="ECO:0000256" key="1">
    <source>
        <dbReference type="SAM" id="Phobius"/>
    </source>
</evidence>
<evidence type="ECO:0000313" key="4">
    <source>
        <dbReference type="Proteomes" id="UP000631553"/>
    </source>
</evidence>
<keyword evidence="3" id="KW-0808">Transferase</keyword>
<reference evidence="3 4" key="1">
    <citation type="submission" date="2020-07" db="EMBL/GenBank/DDBJ databases">
        <title>Sequencing the genomes of 1000 actinobacteria strains.</title>
        <authorList>
            <person name="Klenk H.-P."/>
        </authorList>
    </citation>
    <scope>NUCLEOTIDE SEQUENCE [LARGE SCALE GENOMIC DNA]</scope>
    <source>
        <strain evidence="3 4">DSM 43814</strain>
    </source>
</reference>
<feature type="transmembrane region" description="Helical" evidence="1">
    <location>
        <begin position="280"/>
        <end position="297"/>
    </location>
</feature>
<feature type="domain" description="Glycosyltransferase RgtA/B/C/D-like" evidence="2">
    <location>
        <begin position="78"/>
        <end position="220"/>
    </location>
</feature>
<dbReference type="GO" id="GO:0016757">
    <property type="term" value="F:glycosyltransferase activity"/>
    <property type="evidence" value="ECO:0007669"/>
    <property type="project" value="UniProtKB-KW"/>
</dbReference>
<dbReference type="Pfam" id="PF13231">
    <property type="entry name" value="PMT_2"/>
    <property type="match status" value="1"/>
</dbReference>
<comment type="caution">
    <text evidence="3">The sequence shown here is derived from an EMBL/GenBank/DDBJ whole genome shotgun (WGS) entry which is preliminary data.</text>
</comment>
<dbReference type="EMBL" id="JACCCQ010000001">
    <property type="protein sequence ID" value="NYF59871.1"/>
    <property type="molecule type" value="Genomic_DNA"/>
</dbReference>
<dbReference type="EC" id="2.4.1.-" evidence="3"/>
<keyword evidence="4" id="KW-1185">Reference proteome</keyword>
<name>A0ABX2RU39_9ACTN</name>
<dbReference type="InterPro" id="IPR038731">
    <property type="entry name" value="RgtA/B/C-like"/>
</dbReference>
<keyword evidence="3" id="KW-0328">Glycosyltransferase</keyword>
<dbReference type="RefSeq" id="WP_179805480.1">
    <property type="nucleotide sequence ID" value="NZ_JACCCQ010000001.1"/>
</dbReference>
<evidence type="ECO:0000313" key="3">
    <source>
        <dbReference type="EMBL" id="NYF59871.1"/>
    </source>
</evidence>
<protein>
    <submittedName>
        <fullName evidence="3">Mannosyltransferase</fullName>
        <ecNumber evidence="3">2.4.1.-</ecNumber>
    </submittedName>
</protein>
<feature type="transmembrane region" description="Helical" evidence="1">
    <location>
        <begin position="97"/>
        <end position="115"/>
    </location>
</feature>
<gene>
    <name evidence="3" type="ORF">HDA35_005702</name>
</gene>
<keyword evidence="1" id="KW-0472">Membrane</keyword>
<feature type="transmembrane region" description="Helical" evidence="1">
    <location>
        <begin position="38"/>
        <end position="58"/>
    </location>
</feature>
<keyword evidence="1" id="KW-0812">Transmembrane</keyword>
<feature type="transmembrane region" description="Helical" evidence="1">
    <location>
        <begin position="172"/>
        <end position="194"/>
    </location>
</feature>
<proteinExistence type="predicted"/>
<accession>A0ABX2RU39</accession>
<sequence>MKDADTIVLPRLTSTEVDVEDPWGEGHDLAPQPVADPVRWRVAAWLVPALLTAALCLVRAGAPASPTEDAPAWGIAGSALMRWWAEVPGAPGPAVRAVSMVAVTAAAALVGLLAARLFTPRVGLLAGVIFALLPTSTRYVQEVQPYALTVFAAVLATFLLVLAVDRPSFGRFAGYGAAVLVLGLSHGLALLLLAGHGWTVFAFRRGVAGRWSAVALLGALPTAAALGLFGGQPGAPFVRGSKLTPDVLAAAPRELFGVTALGIVLLVLALFSLPLRRSAAVYTAWAVVPPLGLLLVAQATPIWLPEVLLFTLPAWATLGAVALARVRARWCALALVAIAVLGAPAQLARPAPEGLEQVTGDLARIIQLWTGGETPHGARAVSAGD</sequence>
<feature type="transmembrane region" description="Helical" evidence="1">
    <location>
        <begin position="255"/>
        <end position="273"/>
    </location>
</feature>
<evidence type="ECO:0000259" key="2">
    <source>
        <dbReference type="Pfam" id="PF13231"/>
    </source>
</evidence>